<dbReference type="InterPro" id="IPR017853">
    <property type="entry name" value="GH"/>
</dbReference>
<comment type="caution">
    <text evidence="3">The sequence shown here is derived from an EMBL/GenBank/DDBJ whole genome shotgun (WGS) entry which is preliminary data.</text>
</comment>
<dbReference type="InterPro" id="IPR013783">
    <property type="entry name" value="Ig-like_fold"/>
</dbReference>
<dbReference type="InterPro" id="IPR006047">
    <property type="entry name" value="GH13_cat_dom"/>
</dbReference>
<dbReference type="PANTHER" id="PTHR43002">
    <property type="entry name" value="GLYCOGEN DEBRANCHING ENZYME"/>
    <property type="match status" value="1"/>
</dbReference>
<dbReference type="InterPro" id="IPR004193">
    <property type="entry name" value="Glyco_hydro_13_N"/>
</dbReference>
<name>A0A3A4R706_9BACT</name>
<reference evidence="3 4" key="1">
    <citation type="journal article" date="2017" name="ISME J.">
        <title>Energy and carbon metabolisms in a deep terrestrial subsurface fluid microbial community.</title>
        <authorList>
            <person name="Momper L."/>
            <person name="Jungbluth S.P."/>
            <person name="Lee M.D."/>
            <person name="Amend J.P."/>
        </authorList>
    </citation>
    <scope>NUCLEOTIDE SEQUENCE [LARGE SCALE GENOMIC DNA]</scope>
    <source>
        <strain evidence="3">SURF_26</strain>
    </source>
</reference>
<organism evidence="3 4">
    <name type="scientific">Candidatus Auribacter fodinae</name>
    <dbReference type="NCBI Taxonomy" id="2093366"/>
    <lineage>
        <taxon>Bacteria</taxon>
        <taxon>Pseudomonadati</taxon>
        <taxon>Candidatus Auribacterota</taxon>
        <taxon>Candidatus Auribacteria</taxon>
        <taxon>Candidatus Auribacterales</taxon>
        <taxon>Candidatus Auribacteraceae</taxon>
        <taxon>Candidatus Auribacter</taxon>
    </lineage>
</organism>
<dbReference type="Pfam" id="PF00128">
    <property type="entry name" value="Alpha-amylase"/>
    <property type="match status" value="1"/>
</dbReference>
<evidence type="ECO:0000256" key="1">
    <source>
        <dbReference type="ARBA" id="ARBA00008061"/>
    </source>
</evidence>
<sequence length="695" mass="80676">METRRTESTRWAEEIWGPGPEGAPMPLGVTWIENLKAYNFALYAKHAEKVDLLLYHPDNVHQPARTVSLDYHVNKSQRIWHCLVYENEMNGAEYYGYRIWGPPPSHQFEWHAYNPEKILFDPYARALFFPQQFNRNAAIQPGSNEGQAPLGVIRACRAVFDWGTDISPVHSHDTIIYEMHVRGFTRDDTAGVTFNNRGTFRGIIDKIPYLQELGVTVVELMPVFQFDPAENNYWGYMTLNFFSVHNEYTQIPAWTEKINEFREMVKKLHEAGIEVILDVVYNHTAEGNHNGPTYSYKGIDNSTYYLISPNPNDPYSNYTGTGNTIHSQNRTVRRLIMDSLRFWVKEMHVDGFRFDLASIFSRNTDGSLNVDDPPIFGDIANDPDLAHIRLIAEPWCASGVYQLGRNFPGTKWMQWNGKYRDEMRSFIKSGPGLVNTLMQRLYGSDDLFPGDRFHSYHPYQSINYFCSHDGFTMYDLVSYNEKHNLANGHNNTDGENNNHSWNCGWEGDENAPEHVITLRKQQVKNMFTLLMLSNGTPMFLAGDEFMNTQFGNNNPYNQDNETSWLDWTRLEQNRDIFEFCKMIIAFRKNHPSLGRNRFWRDDVRWYGANRDVDRSFESYSLAFFLDGAQKNDRDIYVMINSYWEALTFTFQEAGPWFRVVNTALSHPNDIMSDGDIEIASETYLVGPRSIAVFVR</sequence>
<feature type="domain" description="Glycosyl hydrolase family 13 catalytic" evidence="2">
    <location>
        <begin position="178"/>
        <end position="587"/>
    </location>
</feature>
<dbReference type="SUPFAM" id="SSF51445">
    <property type="entry name" value="(Trans)glycosidases"/>
    <property type="match status" value="1"/>
</dbReference>
<comment type="similarity">
    <text evidence="1">Belongs to the glycosyl hydrolase 13 family.</text>
</comment>
<dbReference type="SMART" id="SM00642">
    <property type="entry name" value="Aamy"/>
    <property type="match status" value="1"/>
</dbReference>
<dbReference type="EMBL" id="QZJZ01000003">
    <property type="protein sequence ID" value="RJP62283.1"/>
    <property type="molecule type" value="Genomic_DNA"/>
</dbReference>
<dbReference type="Pfam" id="PF02922">
    <property type="entry name" value="CBM_48"/>
    <property type="match status" value="1"/>
</dbReference>
<evidence type="ECO:0000313" key="4">
    <source>
        <dbReference type="Proteomes" id="UP000266426"/>
    </source>
</evidence>
<proteinExistence type="inferred from homology"/>
<gene>
    <name evidence="3" type="ORF">C4541_00160</name>
</gene>
<evidence type="ECO:0000313" key="3">
    <source>
        <dbReference type="EMBL" id="RJP62283.1"/>
    </source>
</evidence>
<dbReference type="GO" id="GO:0004553">
    <property type="term" value="F:hydrolase activity, hydrolyzing O-glycosyl compounds"/>
    <property type="evidence" value="ECO:0007669"/>
    <property type="project" value="InterPro"/>
</dbReference>
<accession>A0A3A4R706</accession>
<dbReference type="GO" id="GO:0005975">
    <property type="term" value="P:carbohydrate metabolic process"/>
    <property type="evidence" value="ECO:0007669"/>
    <property type="project" value="InterPro"/>
</dbReference>
<evidence type="ECO:0000259" key="2">
    <source>
        <dbReference type="SMART" id="SM00642"/>
    </source>
</evidence>
<protein>
    <submittedName>
        <fullName evidence="3">Glycogen-debranching protein</fullName>
    </submittedName>
</protein>
<dbReference type="CDD" id="cd11326">
    <property type="entry name" value="AmyAc_Glg_debranch"/>
    <property type="match status" value="1"/>
</dbReference>
<dbReference type="Proteomes" id="UP000266426">
    <property type="component" value="Unassembled WGS sequence"/>
</dbReference>
<dbReference type="AlphaFoldDB" id="A0A3A4R706"/>
<dbReference type="SUPFAM" id="SSF81296">
    <property type="entry name" value="E set domains"/>
    <property type="match status" value="1"/>
</dbReference>
<dbReference type="InterPro" id="IPR014756">
    <property type="entry name" value="Ig_E-set"/>
</dbReference>
<dbReference type="Gene3D" id="2.60.40.10">
    <property type="entry name" value="Immunoglobulins"/>
    <property type="match status" value="1"/>
</dbReference>
<dbReference type="SUPFAM" id="SSF51011">
    <property type="entry name" value="Glycosyl hydrolase domain"/>
    <property type="match status" value="1"/>
</dbReference>
<dbReference type="Gene3D" id="3.20.20.80">
    <property type="entry name" value="Glycosidases"/>
    <property type="match status" value="1"/>
</dbReference>
<dbReference type="InterPro" id="IPR013780">
    <property type="entry name" value="Glyco_hydro_b"/>
</dbReference>
<dbReference type="CDD" id="cd02856">
    <property type="entry name" value="E_set_GDE_Isoamylase_N"/>
    <property type="match status" value="1"/>
</dbReference>
<dbReference type="InterPro" id="IPR044505">
    <property type="entry name" value="GlgX_Isoamylase_N_E_set"/>
</dbReference>
<dbReference type="Gene3D" id="2.60.40.1180">
    <property type="entry name" value="Golgi alpha-mannosidase II"/>
    <property type="match status" value="1"/>
</dbReference>